<evidence type="ECO:0000259" key="8">
    <source>
        <dbReference type="Pfam" id="PF02431"/>
    </source>
</evidence>
<evidence type="ECO:0000256" key="3">
    <source>
        <dbReference type="ARBA" id="ARBA00023235"/>
    </source>
</evidence>
<dbReference type="InterPro" id="IPR016089">
    <property type="entry name" value="Chalcone_isomerase_bundle_sf"/>
</dbReference>
<dbReference type="InterPro" id="IPR036298">
    <property type="entry name" value="Chalcone_isomerase_sf"/>
</dbReference>
<organism evidence="9">
    <name type="scientific">Conocephalum japonicum</name>
    <name type="common">Liverwort</name>
    <name type="synonym">Conocephalum supradecompositum</name>
    <dbReference type="NCBI Taxonomy" id="134427"/>
    <lineage>
        <taxon>Eukaryota</taxon>
        <taxon>Viridiplantae</taxon>
        <taxon>Streptophyta</taxon>
        <taxon>Embryophyta</taxon>
        <taxon>Marchantiophyta</taxon>
        <taxon>Marchantiopsida</taxon>
        <taxon>Marchantiidae</taxon>
        <taxon>Marchantiales</taxon>
        <taxon>Conocephalaceae</taxon>
        <taxon>Conocephalum</taxon>
    </lineage>
</organism>
<dbReference type="UniPathway" id="UPA00154"/>
<dbReference type="PANTHER" id="PTHR28039:SF8">
    <property type="entry name" value="CHALCONE--FLAVANONE ISOMERASE 1-RELATED"/>
    <property type="match status" value="1"/>
</dbReference>
<comment type="pathway">
    <text evidence="1">Secondary metabolite biosynthesis; flavonoid biosynthesis.</text>
</comment>
<evidence type="ECO:0000256" key="4">
    <source>
        <dbReference type="ARBA" id="ARBA00023241"/>
    </source>
</evidence>
<dbReference type="InterPro" id="IPR016087">
    <property type="entry name" value="Chalcone_isomerase"/>
</dbReference>
<dbReference type="InterPro" id="IPR016088">
    <property type="entry name" value="Chalcone_isomerase_3-sand"/>
</dbReference>
<evidence type="ECO:0000256" key="2">
    <source>
        <dbReference type="ARBA" id="ARBA00007166"/>
    </source>
</evidence>
<reference evidence="9" key="1">
    <citation type="submission" date="2015-08" db="EMBL/GenBank/DDBJ databases">
        <title>The phylogeny and functional characterization of the liverwort chalcone isomerase gene family.</title>
        <authorList>
            <person name="Han X."/>
        </authorList>
    </citation>
    <scope>NUCLEOTIDE SEQUENCE</scope>
</reference>
<keyword evidence="4" id="KW-0284">Flavonoid biosynthesis</keyword>
<name>A0A1B2TS18_CONJP</name>
<evidence type="ECO:0000256" key="1">
    <source>
        <dbReference type="ARBA" id="ARBA00004966"/>
    </source>
</evidence>
<accession>A0A1B2TS18</accession>
<dbReference type="PANTHER" id="PTHR28039">
    <property type="entry name" value="CHALCONE--FLAVONONE ISOMERASE 1-RELATED"/>
    <property type="match status" value="1"/>
</dbReference>
<dbReference type="GO" id="GO:0045430">
    <property type="term" value="F:chalcone isomerase activity"/>
    <property type="evidence" value="ECO:0007669"/>
    <property type="project" value="UniProtKB-EC"/>
</dbReference>
<feature type="non-terminal residue" evidence="9">
    <location>
        <position position="1"/>
    </location>
</feature>
<keyword evidence="3 9" id="KW-0413">Isomerase</keyword>
<feature type="domain" description="Chalcone isomerase" evidence="8">
    <location>
        <begin position="34"/>
        <end position="235"/>
    </location>
</feature>
<dbReference type="GO" id="GO:0009813">
    <property type="term" value="P:flavonoid biosynthetic process"/>
    <property type="evidence" value="ECO:0007669"/>
    <property type="project" value="UniProtKB-UniPathway"/>
</dbReference>
<sequence length="260" mass="27941">MEPIQSGLAALKPVSAENGKLASGTPAETGFLTVEGVKLSPTLLAPGIEKELMLIAGGVRGVRLPHGVELKVTVLAVYAEAEIVNHLSQYHGQSAEQLLIDDKFLEAFLEVPVNIVARVSFLLPLSGEEYASKSGDNTESDLKTVNKWGEAEELALKQYRDYFRTKNCPPGSSIYFTISKSGLEISQALDSSVPKEPECVVKSRAFGASLVGTMLSFKGVSPQLRAMFGEKMSSLLQQEAPTQCDTVALNGSKPLTDRPE</sequence>
<dbReference type="AlphaFoldDB" id="A0A1B2TS18"/>
<dbReference type="Gene3D" id="1.10.890.20">
    <property type="match status" value="1"/>
</dbReference>
<evidence type="ECO:0000256" key="5">
    <source>
        <dbReference type="ARBA" id="ARBA00025429"/>
    </source>
</evidence>
<comment type="catalytic activity">
    <reaction evidence="6">
        <text>a chalcone = a flavanone.</text>
        <dbReference type="EC" id="5.5.1.6"/>
    </reaction>
</comment>
<dbReference type="SUPFAM" id="SSF54626">
    <property type="entry name" value="Chalcone isomerase"/>
    <property type="match status" value="1"/>
</dbReference>
<comment type="similarity">
    <text evidence="2 7">Belongs to the chalcone isomerase family.</text>
</comment>
<dbReference type="Pfam" id="PF02431">
    <property type="entry name" value="Chalcone"/>
    <property type="match status" value="1"/>
</dbReference>
<dbReference type="InterPro" id="IPR044164">
    <property type="entry name" value="CFI"/>
</dbReference>
<evidence type="ECO:0000256" key="6">
    <source>
        <dbReference type="ARBA" id="ARBA00034056"/>
    </source>
</evidence>
<evidence type="ECO:0000256" key="7">
    <source>
        <dbReference type="RuleBase" id="RU361158"/>
    </source>
</evidence>
<dbReference type="EMBL" id="KT428986">
    <property type="protein sequence ID" value="AOC83885.1"/>
    <property type="molecule type" value="mRNA"/>
</dbReference>
<protein>
    <recommendedName>
        <fullName evidence="7">Chalcone-flavonone isomerase family protein</fullName>
    </recommendedName>
</protein>
<dbReference type="Gene3D" id="3.50.70.10">
    <property type="match status" value="1"/>
</dbReference>
<evidence type="ECO:0000313" key="9">
    <source>
        <dbReference type="EMBL" id="AOC83885.1"/>
    </source>
</evidence>
<proteinExistence type="evidence at transcript level"/>
<comment type="function">
    <text evidence="5">Catalyzes the intramolecular cyclization of bicyclic chalcones into tricyclic (S)-flavanones. Responsible for the isomerization of 4,2',4',6'-tetrahydroxychalcone (also termed chalcone) into naringenin.</text>
</comment>